<organism evidence="1 2">
    <name type="scientific">Boletus edulis BED1</name>
    <dbReference type="NCBI Taxonomy" id="1328754"/>
    <lineage>
        <taxon>Eukaryota</taxon>
        <taxon>Fungi</taxon>
        <taxon>Dikarya</taxon>
        <taxon>Basidiomycota</taxon>
        <taxon>Agaricomycotina</taxon>
        <taxon>Agaricomycetes</taxon>
        <taxon>Agaricomycetidae</taxon>
        <taxon>Boletales</taxon>
        <taxon>Boletineae</taxon>
        <taxon>Boletaceae</taxon>
        <taxon>Boletoideae</taxon>
        <taxon>Boletus</taxon>
    </lineage>
</organism>
<sequence>IILDLLFELATWHAFGKLRMHTETTLSHFGNSTIHLGQIFHKFSHDCCAKFKTYDLLRETAAHVQRRARDGCPNQAGVNENTECQ</sequence>
<protein>
    <submittedName>
        <fullName evidence="1">Uncharacterized protein</fullName>
    </submittedName>
</protein>
<comment type="caution">
    <text evidence="1">The sequence shown here is derived from an EMBL/GenBank/DDBJ whole genome shotgun (WGS) entry which is preliminary data.</text>
</comment>
<proteinExistence type="predicted"/>
<dbReference type="EMBL" id="WHUW01000007">
    <property type="protein sequence ID" value="KAF8443780.1"/>
    <property type="molecule type" value="Genomic_DNA"/>
</dbReference>
<evidence type="ECO:0000313" key="1">
    <source>
        <dbReference type="EMBL" id="KAF8443780.1"/>
    </source>
</evidence>
<reference evidence="1" key="1">
    <citation type="submission" date="2019-10" db="EMBL/GenBank/DDBJ databases">
        <authorList>
            <consortium name="DOE Joint Genome Institute"/>
            <person name="Kuo A."/>
            <person name="Miyauchi S."/>
            <person name="Kiss E."/>
            <person name="Drula E."/>
            <person name="Kohler A."/>
            <person name="Sanchez-Garcia M."/>
            <person name="Andreopoulos B."/>
            <person name="Barry K.W."/>
            <person name="Bonito G."/>
            <person name="Buee M."/>
            <person name="Carver A."/>
            <person name="Chen C."/>
            <person name="Cichocki N."/>
            <person name="Clum A."/>
            <person name="Culley D."/>
            <person name="Crous P.W."/>
            <person name="Fauchery L."/>
            <person name="Girlanda M."/>
            <person name="Hayes R."/>
            <person name="Keri Z."/>
            <person name="LaButti K."/>
            <person name="Lipzen A."/>
            <person name="Lombard V."/>
            <person name="Magnuson J."/>
            <person name="Maillard F."/>
            <person name="Morin E."/>
            <person name="Murat C."/>
            <person name="Nolan M."/>
            <person name="Ohm R."/>
            <person name="Pangilinan J."/>
            <person name="Pereira M."/>
            <person name="Perotto S."/>
            <person name="Peter M."/>
            <person name="Riley R."/>
            <person name="Sitrit Y."/>
            <person name="Stielow B."/>
            <person name="Szollosi G."/>
            <person name="Zifcakova L."/>
            <person name="Stursova M."/>
            <person name="Spatafora J.W."/>
            <person name="Tedersoo L."/>
            <person name="Vaario L.-M."/>
            <person name="Yamada A."/>
            <person name="Yan M."/>
            <person name="Wang P."/>
            <person name="Xu J."/>
            <person name="Bruns T."/>
            <person name="Baldrian P."/>
            <person name="Vilgalys R."/>
            <person name="Henrissat B."/>
            <person name="Grigoriev I.V."/>
            <person name="Hibbett D."/>
            <person name="Nagy L.G."/>
            <person name="Martin F.M."/>
        </authorList>
    </citation>
    <scope>NUCLEOTIDE SEQUENCE</scope>
    <source>
        <strain evidence="1">BED1</strain>
    </source>
</reference>
<feature type="non-terminal residue" evidence="1">
    <location>
        <position position="1"/>
    </location>
</feature>
<gene>
    <name evidence="1" type="ORF">L210DRAFT_3395466</name>
</gene>
<evidence type="ECO:0000313" key="2">
    <source>
        <dbReference type="Proteomes" id="UP001194468"/>
    </source>
</evidence>
<reference evidence="1" key="2">
    <citation type="journal article" date="2020" name="Nat. Commun.">
        <title>Large-scale genome sequencing of mycorrhizal fungi provides insights into the early evolution of symbiotic traits.</title>
        <authorList>
            <person name="Miyauchi S."/>
            <person name="Kiss E."/>
            <person name="Kuo A."/>
            <person name="Drula E."/>
            <person name="Kohler A."/>
            <person name="Sanchez-Garcia M."/>
            <person name="Morin E."/>
            <person name="Andreopoulos B."/>
            <person name="Barry K.W."/>
            <person name="Bonito G."/>
            <person name="Buee M."/>
            <person name="Carver A."/>
            <person name="Chen C."/>
            <person name="Cichocki N."/>
            <person name="Clum A."/>
            <person name="Culley D."/>
            <person name="Crous P.W."/>
            <person name="Fauchery L."/>
            <person name="Girlanda M."/>
            <person name="Hayes R.D."/>
            <person name="Keri Z."/>
            <person name="LaButti K."/>
            <person name="Lipzen A."/>
            <person name="Lombard V."/>
            <person name="Magnuson J."/>
            <person name="Maillard F."/>
            <person name="Murat C."/>
            <person name="Nolan M."/>
            <person name="Ohm R.A."/>
            <person name="Pangilinan J."/>
            <person name="Pereira M.F."/>
            <person name="Perotto S."/>
            <person name="Peter M."/>
            <person name="Pfister S."/>
            <person name="Riley R."/>
            <person name="Sitrit Y."/>
            <person name="Stielow J.B."/>
            <person name="Szollosi G."/>
            <person name="Zifcakova L."/>
            <person name="Stursova M."/>
            <person name="Spatafora J.W."/>
            <person name="Tedersoo L."/>
            <person name="Vaario L.M."/>
            <person name="Yamada A."/>
            <person name="Yan M."/>
            <person name="Wang P."/>
            <person name="Xu J."/>
            <person name="Bruns T."/>
            <person name="Baldrian P."/>
            <person name="Vilgalys R."/>
            <person name="Dunand C."/>
            <person name="Henrissat B."/>
            <person name="Grigoriev I.V."/>
            <person name="Hibbett D."/>
            <person name="Nagy L.G."/>
            <person name="Martin F.M."/>
        </authorList>
    </citation>
    <scope>NUCLEOTIDE SEQUENCE</scope>
    <source>
        <strain evidence="1">BED1</strain>
    </source>
</reference>
<accession>A0AAD4BYQ3</accession>
<keyword evidence="2" id="KW-1185">Reference proteome</keyword>
<dbReference type="AlphaFoldDB" id="A0AAD4BYQ3"/>
<name>A0AAD4BYQ3_BOLED</name>
<dbReference type="Proteomes" id="UP001194468">
    <property type="component" value="Unassembled WGS sequence"/>
</dbReference>